<evidence type="ECO:0000313" key="6">
    <source>
        <dbReference type="EMBL" id="AJA44669.1"/>
    </source>
</evidence>
<dbReference type="Gene3D" id="3.30.429.10">
    <property type="entry name" value="Macrophage Migration Inhibitory Factor"/>
    <property type="match status" value="1"/>
</dbReference>
<dbReference type="HOGENOM" id="CLU_148073_5_3_6"/>
<name>A0A0A7RZE1_FRIPE</name>
<dbReference type="Pfam" id="PF01361">
    <property type="entry name" value="Tautomerase"/>
    <property type="match status" value="1"/>
</dbReference>
<dbReference type="KEGG" id="fpp:FPB0191_00843"/>
<dbReference type="SUPFAM" id="SSF55331">
    <property type="entry name" value="Tautomerase/MIF"/>
    <property type="match status" value="1"/>
</dbReference>
<dbReference type="EMBL" id="QGLM01000007">
    <property type="protein sequence ID" value="PXY96080.1"/>
    <property type="molecule type" value="Genomic_DNA"/>
</dbReference>
<organism evidence="6 8">
    <name type="scientific">Frischella perrara</name>
    <dbReference type="NCBI Taxonomy" id="1267021"/>
    <lineage>
        <taxon>Bacteria</taxon>
        <taxon>Pseudomonadati</taxon>
        <taxon>Pseudomonadota</taxon>
        <taxon>Gammaproteobacteria</taxon>
        <taxon>Orbales</taxon>
        <taxon>Orbaceae</taxon>
        <taxon>Frischella</taxon>
    </lineage>
</organism>
<evidence type="ECO:0000256" key="4">
    <source>
        <dbReference type="RuleBase" id="RU362032"/>
    </source>
</evidence>
<comment type="similarity">
    <text evidence="1 4">Belongs to the 4-oxalocrotonate tautomerase family.</text>
</comment>
<dbReference type="Proteomes" id="UP000030901">
    <property type="component" value="Chromosome"/>
</dbReference>
<dbReference type="EC" id="5.3.2.-" evidence="4"/>
<evidence type="ECO:0000256" key="1">
    <source>
        <dbReference type="ARBA" id="ARBA00006723"/>
    </source>
</evidence>
<evidence type="ECO:0000313" key="8">
    <source>
        <dbReference type="Proteomes" id="UP000030901"/>
    </source>
</evidence>
<feature type="active site" description="Proton acceptor; via imino nitrogen" evidence="3">
    <location>
        <position position="2"/>
    </location>
</feature>
<sequence length="62" mass="7000">MPNVTIDFLEGRTIEQKREMAKRVTQAIVETLNCKPEAVQIIMHEMAKDQLANGGVLKCDKD</sequence>
<dbReference type="GO" id="GO:0016853">
    <property type="term" value="F:isomerase activity"/>
    <property type="evidence" value="ECO:0007669"/>
    <property type="project" value="UniProtKB-UniRule"/>
</dbReference>
<evidence type="ECO:0000313" key="9">
    <source>
        <dbReference type="Proteomes" id="UP000247838"/>
    </source>
</evidence>
<dbReference type="InterPro" id="IPR004370">
    <property type="entry name" value="4-OT-like_dom"/>
</dbReference>
<dbReference type="PANTHER" id="PTHR35530:SF1">
    <property type="entry name" value="2-HYDROXYMUCONATE TAUTOMERASE"/>
    <property type="match status" value="1"/>
</dbReference>
<dbReference type="EMBL" id="CP009056">
    <property type="protein sequence ID" value="AJA44669.1"/>
    <property type="molecule type" value="Genomic_DNA"/>
</dbReference>
<gene>
    <name evidence="7" type="ORF">DKK76_04100</name>
    <name evidence="6" type="ORF">FPB0191_00843</name>
</gene>
<dbReference type="RefSeq" id="WP_039104266.1">
    <property type="nucleotide sequence ID" value="NZ_CALYQC010000005.1"/>
</dbReference>
<dbReference type="Proteomes" id="UP000247838">
    <property type="component" value="Unassembled WGS sequence"/>
</dbReference>
<evidence type="ECO:0000256" key="2">
    <source>
        <dbReference type="ARBA" id="ARBA00023235"/>
    </source>
</evidence>
<dbReference type="NCBIfam" id="TIGR00013">
    <property type="entry name" value="taut"/>
    <property type="match status" value="1"/>
</dbReference>
<accession>A0A0A7RZE1</accession>
<dbReference type="OrthoDB" id="8098375at2"/>
<keyword evidence="8" id="KW-1185">Reference proteome</keyword>
<dbReference type="InterPro" id="IPR014347">
    <property type="entry name" value="Tautomerase/MIF_sf"/>
</dbReference>
<feature type="domain" description="4-oxalocrotonate tautomerase-like" evidence="5">
    <location>
        <begin position="2"/>
        <end position="58"/>
    </location>
</feature>
<reference evidence="7 9" key="2">
    <citation type="submission" date="2018-05" db="EMBL/GenBank/DDBJ databases">
        <title>Reference genomes for bee gut microbiota database.</title>
        <authorList>
            <person name="Ellegaard K.M."/>
        </authorList>
    </citation>
    <scope>NUCLEOTIDE SEQUENCE [LARGE SCALE GENOMIC DNA]</scope>
    <source>
        <strain evidence="7 9">ESL0167</strain>
    </source>
</reference>
<dbReference type="PANTHER" id="PTHR35530">
    <property type="entry name" value="TAUTOMERASE-RELATED"/>
    <property type="match status" value="1"/>
</dbReference>
<protein>
    <recommendedName>
        <fullName evidence="4">Tautomerase</fullName>
        <ecNumber evidence="4">5.3.2.-</ecNumber>
    </recommendedName>
</protein>
<evidence type="ECO:0000259" key="5">
    <source>
        <dbReference type="Pfam" id="PF01361"/>
    </source>
</evidence>
<dbReference type="AlphaFoldDB" id="A0A0A7RZE1"/>
<dbReference type="InterPro" id="IPR018191">
    <property type="entry name" value="4-OT"/>
</dbReference>
<dbReference type="STRING" id="1267021.FPB0191_00843"/>
<evidence type="ECO:0000313" key="7">
    <source>
        <dbReference type="EMBL" id="PXY96080.1"/>
    </source>
</evidence>
<evidence type="ECO:0000256" key="3">
    <source>
        <dbReference type="PIRSR" id="PIRSR618191-1"/>
    </source>
</evidence>
<dbReference type="NCBIfam" id="NF002571">
    <property type="entry name" value="PRK02220.1"/>
    <property type="match status" value="1"/>
</dbReference>
<proteinExistence type="inferred from homology"/>
<reference evidence="6 8" key="1">
    <citation type="journal article" date="2014" name="Appl. Environ. Microbiol.">
        <title>Gut symbionts from distinct hosts exhibit genotoxic activity via divergent colibactin biosynthetic pathways.</title>
        <authorList>
            <person name="Engel P."/>
            <person name="Vizcaino M.I."/>
            <person name="Crawford J.M."/>
        </authorList>
    </citation>
    <scope>NUCLEOTIDE SEQUENCE [LARGE SCALE GENOMIC DNA]</scope>
    <source>
        <strain evidence="6 8">PEB0191</strain>
    </source>
</reference>
<keyword evidence="2 4" id="KW-0413">Isomerase</keyword>